<gene>
    <name evidence="1" type="ORF">ACFQ4C_21560</name>
</gene>
<dbReference type="RefSeq" id="WP_379884715.1">
    <property type="nucleotide sequence ID" value="NZ_JBHTLP010000018.1"/>
</dbReference>
<accession>A0ABW3QEU4</accession>
<reference evidence="2" key="1">
    <citation type="journal article" date="2019" name="Int. J. Syst. Evol. Microbiol.">
        <title>The Global Catalogue of Microorganisms (GCM) 10K type strain sequencing project: providing services to taxonomists for standard genome sequencing and annotation.</title>
        <authorList>
            <consortium name="The Broad Institute Genomics Platform"/>
            <consortium name="The Broad Institute Genome Sequencing Center for Infectious Disease"/>
            <person name="Wu L."/>
            <person name="Ma J."/>
        </authorList>
    </citation>
    <scope>NUCLEOTIDE SEQUENCE [LARGE SCALE GENOMIC DNA]</scope>
    <source>
        <strain evidence="2">CCUG 55608</strain>
    </source>
</reference>
<name>A0ABW3QEU4_9BACT</name>
<evidence type="ECO:0000313" key="1">
    <source>
        <dbReference type="EMBL" id="MFD1143730.1"/>
    </source>
</evidence>
<comment type="caution">
    <text evidence="1">The sequence shown here is derived from an EMBL/GenBank/DDBJ whole genome shotgun (WGS) entry which is preliminary data.</text>
</comment>
<dbReference type="EMBL" id="JBHTLP010000018">
    <property type="protein sequence ID" value="MFD1143730.1"/>
    <property type="molecule type" value="Genomic_DNA"/>
</dbReference>
<dbReference type="Proteomes" id="UP001597116">
    <property type="component" value="Unassembled WGS sequence"/>
</dbReference>
<evidence type="ECO:0000313" key="2">
    <source>
        <dbReference type="Proteomes" id="UP001597116"/>
    </source>
</evidence>
<sequence length="84" mass="9413">MWLIFSSVSSSGEPYTHGLRCTELEGHFEVLNSFVAAGYQLLSAFLVDQGHRMDLPLEAFDGSPMRDPLHQLQEQYQQVLGPST</sequence>
<protein>
    <submittedName>
        <fullName evidence="1">Uncharacterized protein</fullName>
    </submittedName>
</protein>
<organism evidence="1 2">
    <name type="scientific">Larkinella insperata</name>
    <dbReference type="NCBI Taxonomy" id="332158"/>
    <lineage>
        <taxon>Bacteria</taxon>
        <taxon>Pseudomonadati</taxon>
        <taxon>Bacteroidota</taxon>
        <taxon>Cytophagia</taxon>
        <taxon>Cytophagales</taxon>
        <taxon>Spirosomataceae</taxon>
        <taxon>Larkinella</taxon>
    </lineage>
</organism>
<keyword evidence="2" id="KW-1185">Reference proteome</keyword>
<proteinExistence type="predicted"/>